<dbReference type="AlphaFoldDB" id="A0A9J6QX64"/>
<proteinExistence type="predicted"/>
<dbReference type="RefSeq" id="WP_227755546.1">
    <property type="nucleotide sequence ID" value="NZ_JAJAGH010000012.1"/>
</dbReference>
<evidence type="ECO:0000256" key="1">
    <source>
        <dbReference type="SAM" id="Phobius"/>
    </source>
</evidence>
<reference evidence="2" key="1">
    <citation type="submission" date="2022-09" db="EMBL/GenBank/DDBJ databases">
        <title>Culturomic study of gut microbiota in children with autism spectrum disorder.</title>
        <authorList>
            <person name="Efimov B.A."/>
            <person name="Chaplin A.V."/>
            <person name="Sokolova S.R."/>
            <person name="Pikina A.P."/>
            <person name="Korzhanova M."/>
            <person name="Belova V."/>
            <person name="Korostin D."/>
        </authorList>
    </citation>
    <scope>NUCLEOTIDE SEQUENCE</scope>
    <source>
        <strain evidence="2">ASD5510</strain>
    </source>
</reference>
<protein>
    <recommendedName>
        <fullName evidence="4">Type 4 fimbrial biogenesis protein PilX N-terminal domain-containing protein</fullName>
    </recommendedName>
</protein>
<evidence type="ECO:0000313" key="3">
    <source>
        <dbReference type="Proteomes" id="UP001065549"/>
    </source>
</evidence>
<organism evidence="2 3">
    <name type="scientific">Hominibacterium faecale</name>
    <dbReference type="NCBI Taxonomy" id="2839743"/>
    <lineage>
        <taxon>Bacteria</taxon>
        <taxon>Bacillati</taxon>
        <taxon>Bacillota</taxon>
        <taxon>Clostridia</taxon>
        <taxon>Peptostreptococcales</taxon>
        <taxon>Anaerovoracaceae</taxon>
        <taxon>Hominibacterium</taxon>
    </lineage>
</organism>
<sequence>MAAKYRCRLIPQDSGKKGYTLIIAVIIMAVLLIVGTAVLTAAANSLNTVNRRVEGRQTYYVAKSAMNVIDQSMHGRELGILIRNKAYSAVSGRVAEINDTVTLPAQELSVESIQLTGDGLSDYSIENMEVRYTPSLTILGKDGTSITRARLALSDLTIQFTAKFGKNTYRLKAVYAYDGIVTISADKKMWEQETWVTESVSQ</sequence>
<keyword evidence="3" id="KW-1185">Reference proteome</keyword>
<evidence type="ECO:0008006" key="4">
    <source>
        <dbReference type="Google" id="ProtNLM"/>
    </source>
</evidence>
<comment type="caution">
    <text evidence="2">The sequence shown here is derived from an EMBL/GenBank/DDBJ whole genome shotgun (WGS) entry which is preliminary data.</text>
</comment>
<keyword evidence="1" id="KW-0812">Transmembrane</keyword>
<feature type="transmembrane region" description="Helical" evidence="1">
    <location>
        <begin position="21"/>
        <end position="43"/>
    </location>
</feature>
<keyword evidence="1" id="KW-1133">Transmembrane helix</keyword>
<gene>
    <name evidence="2" type="ORF">OBO34_17230</name>
</gene>
<accession>A0A9J6QX64</accession>
<evidence type="ECO:0000313" key="2">
    <source>
        <dbReference type="EMBL" id="MCU7380084.1"/>
    </source>
</evidence>
<name>A0A9J6QX64_9FIRM</name>
<dbReference type="EMBL" id="JAOSHN010000008">
    <property type="protein sequence ID" value="MCU7380084.1"/>
    <property type="molecule type" value="Genomic_DNA"/>
</dbReference>
<dbReference type="Proteomes" id="UP001065549">
    <property type="component" value="Unassembled WGS sequence"/>
</dbReference>
<keyword evidence="1" id="KW-0472">Membrane</keyword>